<dbReference type="Pfam" id="PF00209">
    <property type="entry name" value="SNF"/>
    <property type="match status" value="2"/>
</dbReference>
<protein>
    <recommendedName>
        <fullName evidence="6">Transporter</fullName>
    </recommendedName>
</protein>
<name>Q3AFZ4_CARHZ</name>
<gene>
    <name evidence="8" type="ordered locus">CHY_0068</name>
</gene>
<feature type="transmembrane region" description="Helical" evidence="7">
    <location>
        <begin position="146"/>
        <end position="164"/>
    </location>
</feature>
<evidence type="ECO:0000256" key="4">
    <source>
        <dbReference type="ARBA" id="ARBA00022989"/>
    </source>
</evidence>
<dbReference type="STRING" id="246194.CHY_0068"/>
<feature type="transmembrane region" description="Helical" evidence="7">
    <location>
        <begin position="12"/>
        <end position="32"/>
    </location>
</feature>
<dbReference type="PROSITE" id="PS00610">
    <property type="entry name" value="NA_NEUROTRAN_SYMP_1"/>
    <property type="match status" value="1"/>
</dbReference>
<feature type="transmembrane region" description="Helical" evidence="7">
    <location>
        <begin position="425"/>
        <end position="446"/>
    </location>
</feature>
<feature type="transmembrane region" description="Helical" evidence="7">
    <location>
        <begin position="216"/>
        <end position="238"/>
    </location>
</feature>
<evidence type="ECO:0000313" key="8">
    <source>
        <dbReference type="EMBL" id="ABB15626.1"/>
    </source>
</evidence>
<keyword evidence="4 7" id="KW-1133">Transmembrane helix</keyword>
<evidence type="ECO:0000256" key="3">
    <source>
        <dbReference type="ARBA" id="ARBA00022692"/>
    </source>
</evidence>
<keyword evidence="5 7" id="KW-0472">Membrane</keyword>
<feature type="transmembrane region" description="Helical" evidence="7">
    <location>
        <begin position="383"/>
        <end position="405"/>
    </location>
</feature>
<evidence type="ECO:0000256" key="1">
    <source>
        <dbReference type="ARBA" id="ARBA00004141"/>
    </source>
</evidence>
<dbReference type="SUPFAM" id="SSF161070">
    <property type="entry name" value="SNF-like"/>
    <property type="match status" value="1"/>
</dbReference>
<dbReference type="InterPro" id="IPR037272">
    <property type="entry name" value="SNS_sf"/>
</dbReference>
<evidence type="ECO:0000256" key="2">
    <source>
        <dbReference type="ARBA" id="ARBA00022448"/>
    </source>
</evidence>
<feature type="transmembrane region" description="Helical" evidence="7">
    <location>
        <begin position="44"/>
        <end position="67"/>
    </location>
</feature>
<evidence type="ECO:0000256" key="6">
    <source>
        <dbReference type="RuleBase" id="RU003732"/>
    </source>
</evidence>
<keyword evidence="9" id="KW-1185">Reference proteome</keyword>
<dbReference type="InterPro" id="IPR047218">
    <property type="entry name" value="YocR/YhdH-like"/>
</dbReference>
<dbReference type="eggNOG" id="COG0733">
    <property type="taxonomic scope" value="Bacteria"/>
</dbReference>
<dbReference type="PANTHER" id="PTHR42948">
    <property type="entry name" value="TRANSPORTER"/>
    <property type="match status" value="1"/>
</dbReference>
<evidence type="ECO:0000313" key="9">
    <source>
        <dbReference type="Proteomes" id="UP000002706"/>
    </source>
</evidence>
<evidence type="ECO:0000256" key="5">
    <source>
        <dbReference type="ARBA" id="ARBA00023136"/>
    </source>
</evidence>
<accession>Q3AFZ4</accession>
<dbReference type="PANTHER" id="PTHR42948:SF1">
    <property type="entry name" value="TRANSPORTER"/>
    <property type="match status" value="1"/>
</dbReference>
<dbReference type="CDD" id="cd10336">
    <property type="entry name" value="SLC6sbd_Tyt1-Like"/>
    <property type="match status" value="1"/>
</dbReference>
<feature type="transmembrane region" description="Helical" evidence="7">
    <location>
        <begin position="342"/>
        <end position="363"/>
    </location>
</feature>
<keyword evidence="6" id="KW-0769">Symport</keyword>
<comment type="subcellular location">
    <subcellularLocation>
        <location evidence="1">Membrane</location>
        <topology evidence="1">Multi-pass membrane protein</topology>
    </subcellularLocation>
</comment>
<dbReference type="GO" id="GO:0016020">
    <property type="term" value="C:membrane"/>
    <property type="evidence" value="ECO:0007669"/>
    <property type="project" value="UniProtKB-SubCell"/>
</dbReference>
<comment type="similarity">
    <text evidence="6">Belongs to the sodium:neurotransmitter symporter (SNF) (TC 2.A.22) family.</text>
</comment>
<dbReference type="Proteomes" id="UP000002706">
    <property type="component" value="Chromosome"/>
</dbReference>
<dbReference type="EMBL" id="CP000141">
    <property type="protein sequence ID" value="ABB15626.1"/>
    <property type="molecule type" value="Genomic_DNA"/>
</dbReference>
<feature type="transmembrane region" description="Helical" evidence="7">
    <location>
        <begin position="88"/>
        <end position="112"/>
    </location>
</feature>
<dbReference type="PRINTS" id="PR00176">
    <property type="entry name" value="NANEUSMPORT"/>
</dbReference>
<sequence>MEGKKRETFSSSLAVFFATLGSAIGLGNIWRFPYITGMNGGGGFLLIYFLCILFVGIPIMISEFYIGRKTRSNAVGAFRKLNHSNFKFIGLMGVLAAFLIMFFYSSVAGWVYSYVFKSIIGEFNNITVEKSKELFNLTISHPFYPILWQFVVLLVVAIILIFGVKKGIERVTKTLMPVLFLLILIIDIRALTLDGAREGVNFLINVDFSKITRDSILIALGLAFFKLSIGMGTMITYGSYFTRENNMPATAAKVAFSDTLVSLLAGLAIFPVVFTFNMEPAAGPGLLFITIPLVFTKLPLGTVLLTLFFILTSIAATTAMISMVEVPVAYFAEEKGMERKKAVLLTTAIIFVFGVFATLSLGGSPVISNFKLFGKNIFDLFDYVSSNILLPLGGLFIAIFVGYFVKKEDLYQELGNFGLINNQRIIDVFYLIVRYVTPILVIVIFLNSLGLLG</sequence>
<dbReference type="FunCoup" id="Q3AFZ4">
    <property type="interactions" value="66"/>
</dbReference>
<dbReference type="PROSITE" id="PS50267">
    <property type="entry name" value="NA_NEUROTRAN_SYMP_3"/>
    <property type="match status" value="1"/>
</dbReference>
<dbReference type="NCBIfam" id="NF037979">
    <property type="entry name" value="Na_transp"/>
    <property type="match status" value="1"/>
</dbReference>
<evidence type="ECO:0000256" key="7">
    <source>
        <dbReference type="SAM" id="Phobius"/>
    </source>
</evidence>
<dbReference type="GO" id="GO:0015293">
    <property type="term" value="F:symporter activity"/>
    <property type="evidence" value="ECO:0007669"/>
    <property type="project" value="UniProtKB-KW"/>
</dbReference>
<feature type="transmembrane region" description="Helical" evidence="7">
    <location>
        <begin position="176"/>
        <end position="196"/>
    </location>
</feature>
<organism evidence="8 9">
    <name type="scientific">Carboxydothermus hydrogenoformans (strain ATCC BAA-161 / DSM 6008 / Z-2901)</name>
    <dbReference type="NCBI Taxonomy" id="246194"/>
    <lineage>
        <taxon>Bacteria</taxon>
        <taxon>Bacillati</taxon>
        <taxon>Bacillota</taxon>
        <taxon>Clostridia</taxon>
        <taxon>Thermoanaerobacterales</taxon>
        <taxon>Thermoanaerobacteraceae</taxon>
        <taxon>Carboxydothermus</taxon>
    </lineage>
</organism>
<proteinExistence type="inferred from homology"/>
<dbReference type="OrthoDB" id="9762833at2"/>
<dbReference type="AlphaFoldDB" id="Q3AFZ4"/>
<feature type="transmembrane region" description="Helical" evidence="7">
    <location>
        <begin position="298"/>
        <end position="321"/>
    </location>
</feature>
<dbReference type="RefSeq" id="WP_011343016.1">
    <property type="nucleotide sequence ID" value="NC_007503.1"/>
</dbReference>
<dbReference type="HOGENOM" id="CLU_006855_3_4_9"/>
<dbReference type="InParanoid" id="Q3AFZ4"/>
<dbReference type="InterPro" id="IPR000175">
    <property type="entry name" value="Na/ntran_symport"/>
</dbReference>
<keyword evidence="3 6" id="KW-0812">Transmembrane</keyword>
<keyword evidence="2 6" id="KW-0813">Transport</keyword>
<feature type="transmembrane region" description="Helical" evidence="7">
    <location>
        <begin position="259"/>
        <end position="278"/>
    </location>
</feature>
<dbReference type="KEGG" id="chy:CHY_0068"/>
<reference evidence="8 9" key="1">
    <citation type="journal article" date="2005" name="PLoS Genet.">
        <title>Life in hot carbon monoxide: the complete genome sequence of Carboxydothermus hydrogenoformans Z-2901.</title>
        <authorList>
            <person name="Wu M."/>
            <person name="Ren Q."/>
            <person name="Durkin A.S."/>
            <person name="Daugherty S.C."/>
            <person name="Brinkac L.M."/>
            <person name="Dodson R.J."/>
            <person name="Madupu R."/>
            <person name="Sullivan S.A."/>
            <person name="Kolonay J.F."/>
            <person name="Haft D.H."/>
            <person name="Nelson W.C."/>
            <person name="Tallon L.J."/>
            <person name="Jones K.M."/>
            <person name="Ulrich L.E."/>
            <person name="Gonzalez J.M."/>
            <person name="Zhulin I.B."/>
            <person name="Robb F.T."/>
            <person name="Eisen J.A."/>
        </authorList>
    </citation>
    <scope>NUCLEOTIDE SEQUENCE [LARGE SCALE GENOMIC DNA]</scope>
    <source>
        <strain evidence="9">ATCC BAA-161 / DSM 6008 / Z-2901</strain>
    </source>
</reference>